<gene>
    <name evidence="1" type="ORF">S01H1_05686</name>
</gene>
<comment type="caution">
    <text evidence="1">The sequence shown here is derived from an EMBL/GenBank/DDBJ whole genome shotgun (WGS) entry which is preliminary data.</text>
</comment>
<proteinExistence type="predicted"/>
<sequence length="153" mass="17859">MASSFFNRDCLLFITFNITYRQFEFNRLTPIVKELIPEDIRSEQAFKNWLDENFSYFILDKVQKKFGTQKRIKEVLKAFYSDGASMAIFGYFITQNDGAKKLLESINSEEFSLPVLTFLEENYLRNSLSGKPNEIANILGLTDQDVTDFIRYA</sequence>
<accession>X0TH40</accession>
<dbReference type="EMBL" id="BARS01002959">
    <property type="protein sequence ID" value="GAF75420.1"/>
    <property type="molecule type" value="Genomic_DNA"/>
</dbReference>
<dbReference type="AlphaFoldDB" id="X0TH40"/>
<name>X0TH40_9ZZZZ</name>
<protein>
    <submittedName>
        <fullName evidence="1">Uncharacterized protein</fullName>
    </submittedName>
</protein>
<reference evidence="1" key="1">
    <citation type="journal article" date="2014" name="Front. Microbiol.">
        <title>High frequency of phylogenetically diverse reductive dehalogenase-homologous genes in deep subseafloor sedimentary metagenomes.</title>
        <authorList>
            <person name="Kawai M."/>
            <person name="Futagami T."/>
            <person name="Toyoda A."/>
            <person name="Takaki Y."/>
            <person name="Nishi S."/>
            <person name="Hori S."/>
            <person name="Arai W."/>
            <person name="Tsubouchi T."/>
            <person name="Morono Y."/>
            <person name="Uchiyama I."/>
            <person name="Ito T."/>
            <person name="Fujiyama A."/>
            <person name="Inagaki F."/>
            <person name="Takami H."/>
        </authorList>
    </citation>
    <scope>NUCLEOTIDE SEQUENCE</scope>
    <source>
        <strain evidence="1">Expedition CK06-06</strain>
    </source>
</reference>
<evidence type="ECO:0000313" key="1">
    <source>
        <dbReference type="EMBL" id="GAF75420.1"/>
    </source>
</evidence>
<organism evidence="1">
    <name type="scientific">marine sediment metagenome</name>
    <dbReference type="NCBI Taxonomy" id="412755"/>
    <lineage>
        <taxon>unclassified sequences</taxon>
        <taxon>metagenomes</taxon>
        <taxon>ecological metagenomes</taxon>
    </lineage>
</organism>